<reference evidence="3 4" key="1">
    <citation type="journal article" name="Sci. Rep.">
        <title>Telomere-to-telomere assembled and centromere annotated genomes of the two main subspecies of the button mushroom Agaricus bisporus reveal especially polymorphic chromosome ends.</title>
        <authorList>
            <person name="Sonnenberg A.S.M."/>
            <person name="Sedaghat-Telgerd N."/>
            <person name="Lavrijssen B."/>
            <person name="Ohm R.A."/>
            <person name="Hendrickx P.M."/>
            <person name="Scholtmeijer K."/>
            <person name="Baars J.J.P."/>
            <person name="van Peer A."/>
        </authorList>
    </citation>
    <scope>NUCLEOTIDE SEQUENCE [LARGE SCALE GENOMIC DNA]</scope>
    <source>
        <strain evidence="3 4">H119_p4</strain>
    </source>
</reference>
<evidence type="ECO:0000313" key="3">
    <source>
        <dbReference type="EMBL" id="KAF7784541.1"/>
    </source>
</evidence>
<protein>
    <submittedName>
        <fullName evidence="3">Uncharacterized protein</fullName>
    </submittedName>
</protein>
<feature type="coiled-coil region" evidence="1">
    <location>
        <begin position="361"/>
        <end position="388"/>
    </location>
</feature>
<keyword evidence="1" id="KW-0175">Coiled coil</keyword>
<name>A0A8H7KL81_AGABI</name>
<dbReference type="EMBL" id="JABXXO010000001">
    <property type="protein sequence ID" value="KAF7784541.1"/>
    <property type="molecule type" value="Genomic_DNA"/>
</dbReference>
<comment type="caution">
    <text evidence="3">The sequence shown here is derived from an EMBL/GenBank/DDBJ whole genome shotgun (WGS) entry which is preliminary data.</text>
</comment>
<feature type="region of interest" description="Disordered" evidence="2">
    <location>
        <begin position="24"/>
        <end position="58"/>
    </location>
</feature>
<feature type="compositionally biased region" description="Low complexity" evidence="2">
    <location>
        <begin position="479"/>
        <end position="505"/>
    </location>
</feature>
<accession>A0A8H7KL81</accession>
<organism evidence="3 4">
    <name type="scientific">Agaricus bisporus var. burnettii</name>
    <dbReference type="NCBI Taxonomy" id="192524"/>
    <lineage>
        <taxon>Eukaryota</taxon>
        <taxon>Fungi</taxon>
        <taxon>Dikarya</taxon>
        <taxon>Basidiomycota</taxon>
        <taxon>Agaricomycotina</taxon>
        <taxon>Agaricomycetes</taxon>
        <taxon>Agaricomycetidae</taxon>
        <taxon>Agaricales</taxon>
        <taxon>Agaricineae</taxon>
        <taxon>Agaricaceae</taxon>
        <taxon>Agaricus</taxon>
    </lineage>
</organism>
<sequence length="716" mass="76833">MKRRVKGCGGWERADNWAANEEMARATRTAAHPDALSRKRKRNSSPPEKAQKVARSGLAAPDSVLPDSLAHSILLVLENSDALGLLDRVFPLASTAHHALSLRSLLASPHHHALCVLRAAINNLRPLSSHPRSRPSETASQQLHFCNLALSLLDQASAQIPSADLDTQSLLPPDSKLPPSPSLANRRYALVQHLPSGDYWSSLDSHQPSSSPTLPLKDLPTGHAELVAVLPTPSSSHDPKPPPTLGSYTPSTIHPKKSLPSQRHVPSSAFLDYGPWATFAPSIDHDCEIVGRRELGEVLWFRHERKLQRQAELRESLQNSGTITQVEQPEHSVDADVDADAEFADIFPPETIQNLKAALDNAELENLVDELLSRNQRALVRLQELQVTRLTNPDVAATTLDEHSEEREIAHNIVESLEILTSLRPRAASGQVISIVPPTSVLRQLHKTLALEPRSSWRGTLVPTRSTALRDDSTVKVRPSSTVPAAASSSSSPAPTSVTPSAPTAAPTTTPYAGYTYAYQAQQAQAYRPAAAATNAATYSAYKSNSTSYYQNYMQGAQQQQQQQQQYYGQQAYGAGATGQQPYAAYSNWFAHAQYTQAAAAATGTASTGQGTPQPAAPTTAYGTYYQQPQQQKAPGNSTSATVATPPVANTVATNKAGTGIATGAWVGYAGQPPGGVAPTLPASMRTTTTAVPVANGYQPQQNYYGAYQTPQTSAK</sequence>
<proteinExistence type="predicted"/>
<evidence type="ECO:0000256" key="2">
    <source>
        <dbReference type="SAM" id="MobiDB-lite"/>
    </source>
</evidence>
<feature type="region of interest" description="Disordered" evidence="2">
    <location>
        <begin position="231"/>
        <end position="264"/>
    </location>
</feature>
<evidence type="ECO:0000256" key="1">
    <source>
        <dbReference type="SAM" id="Coils"/>
    </source>
</evidence>
<feature type="region of interest" description="Disordered" evidence="2">
    <location>
        <begin position="462"/>
        <end position="505"/>
    </location>
</feature>
<gene>
    <name evidence="3" type="ORF">Agabi119p4_706</name>
</gene>
<dbReference type="AlphaFoldDB" id="A0A8H7KL81"/>
<evidence type="ECO:0000313" key="4">
    <source>
        <dbReference type="Proteomes" id="UP000629468"/>
    </source>
</evidence>
<dbReference type="Proteomes" id="UP000629468">
    <property type="component" value="Unassembled WGS sequence"/>
</dbReference>